<dbReference type="GO" id="GO:0016020">
    <property type="term" value="C:membrane"/>
    <property type="evidence" value="ECO:0007669"/>
    <property type="project" value="InterPro"/>
</dbReference>
<sequence>MFFSKSKKIEDELNLVTKDNAILRLEIDALKEKNMQLQEELLTKENSEVMNNLIRSLTKGLTTGCGRDLNIIKDDLESNLNSLNEIEDRNHENDEHTHDFSSGISELSETMSLLLEHISSTYEQVNTLNTNVDSISDVIMLIKDISDQTNLLALNAAIEAARAGEHGRGFAVVADEVRKLAERTQKATSEVEISVSSLKQNTQEVHEHSQAMERLSQSSNEQMDIFEEKMVILSQNSIMISQETKDVTNAVFMVLVKLDHLLFKANGYKTVFSGKSTDEFVTDNECRLGKWYFEGNGKDAFSKCASYAKMALPHKAVHDNIKKAIDCVNNGTCTQESQNVMTYFDAAEDASKQVVQTLNSMLSEEKVLRHKK</sequence>
<keyword evidence="3" id="KW-0175">Coiled coil</keyword>
<dbReference type="PANTHER" id="PTHR32089">
    <property type="entry name" value="METHYL-ACCEPTING CHEMOTAXIS PROTEIN MCPB"/>
    <property type="match status" value="1"/>
</dbReference>
<dbReference type="Pfam" id="PF00015">
    <property type="entry name" value="MCPsignal"/>
    <property type="match status" value="1"/>
</dbReference>
<evidence type="ECO:0000256" key="2">
    <source>
        <dbReference type="PROSITE-ProRule" id="PRU00284"/>
    </source>
</evidence>
<keyword evidence="6" id="KW-1185">Reference proteome</keyword>
<dbReference type="Gene3D" id="6.10.250.3200">
    <property type="match status" value="1"/>
</dbReference>
<dbReference type="AlphaFoldDB" id="A0A975B0Q3"/>
<evidence type="ECO:0000256" key="1">
    <source>
        <dbReference type="ARBA" id="ARBA00023224"/>
    </source>
</evidence>
<dbReference type="PROSITE" id="PS50111">
    <property type="entry name" value="CHEMOTAXIS_TRANSDUC_2"/>
    <property type="match status" value="1"/>
</dbReference>
<gene>
    <name evidence="5" type="ORF">GJV85_08245</name>
</gene>
<evidence type="ECO:0000313" key="6">
    <source>
        <dbReference type="Proteomes" id="UP000671852"/>
    </source>
</evidence>
<dbReference type="Pfam" id="PF13682">
    <property type="entry name" value="CZB"/>
    <property type="match status" value="1"/>
</dbReference>
<proteinExistence type="predicted"/>
<dbReference type="PANTHER" id="PTHR32089:SF112">
    <property type="entry name" value="LYSOZYME-LIKE PROTEIN-RELATED"/>
    <property type="match status" value="1"/>
</dbReference>
<dbReference type="KEGG" id="saqt:GJV85_08245"/>
<dbReference type="InterPro" id="IPR004089">
    <property type="entry name" value="MCPsignal_dom"/>
</dbReference>
<keyword evidence="1 2" id="KW-0807">Transducer</keyword>
<evidence type="ECO:0000256" key="3">
    <source>
        <dbReference type="SAM" id="Coils"/>
    </source>
</evidence>
<evidence type="ECO:0000313" key="5">
    <source>
        <dbReference type="EMBL" id="QSZ42101.1"/>
    </source>
</evidence>
<dbReference type="SUPFAM" id="SSF58104">
    <property type="entry name" value="Methyl-accepting chemotaxis protein (MCP) signaling domain"/>
    <property type="match status" value="1"/>
</dbReference>
<name>A0A975B0Q3_9BACT</name>
<reference evidence="5" key="2">
    <citation type="submission" date="2021-04" db="EMBL/GenBank/DDBJ databases">
        <title>Isolation and characterization of a novel species of the genus Sulfurimonas.</title>
        <authorList>
            <person name="Fukui M."/>
        </authorList>
    </citation>
    <scope>NUCLEOTIDE SEQUENCE</scope>
    <source>
        <strain evidence="5">H1576</strain>
    </source>
</reference>
<organism evidence="5 6">
    <name type="scientific">Sulfurimonas aquatica</name>
    <dbReference type="NCBI Taxonomy" id="2672570"/>
    <lineage>
        <taxon>Bacteria</taxon>
        <taxon>Pseudomonadati</taxon>
        <taxon>Campylobacterota</taxon>
        <taxon>Epsilonproteobacteria</taxon>
        <taxon>Campylobacterales</taxon>
        <taxon>Sulfurimonadaceae</taxon>
        <taxon>Sulfurimonas</taxon>
    </lineage>
</organism>
<accession>A0A975B0Q3</accession>
<dbReference type="Gene3D" id="1.20.120.30">
    <property type="entry name" value="Aspartate receptor, ligand-binding domain"/>
    <property type="match status" value="1"/>
</dbReference>
<evidence type="ECO:0000259" key="4">
    <source>
        <dbReference type="PROSITE" id="PS50111"/>
    </source>
</evidence>
<dbReference type="GO" id="GO:0007165">
    <property type="term" value="P:signal transduction"/>
    <property type="evidence" value="ECO:0007669"/>
    <property type="project" value="UniProtKB-KW"/>
</dbReference>
<feature type="domain" description="Methyl-accepting transducer" evidence="4">
    <location>
        <begin position="101"/>
        <end position="204"/>
    </location>
</feature>
<reference evidence="5" key="1">
    <citation type="submission" date="2019-11" db="EMBL/GenBank/DDBJ databases">
        <authorList>
            <person name="Kojima H."/>
        </authorList>
    </citation>
    <scope>NUCLEOTIDE SEQUENCE</scope>
    <source>
        <strain evidence="5">H1576</strain>
    </source>
</reference>
<dbReference type="InterPro" id="IPR025991">
    <property type="entry name" value="Chemoreceptor_zinc-bind_dom"/>
</dbReference>
<dbReference type="EMBL" id="CP046072">
    <property type="protein sequence ID" value="QSZ42101.1"/>
    <property type="molecule type" value="Genomic_DNA"/>
</dbReference>
<protein>
    <submittedName>
        <fullName evidence="5">Chemotaxis protein</fullName>
    </submittedName>
</protein>
<dbReference type="SMART" id="SM00283">
    <property type="entry name" value="MA"/>
    <property type="match status" value="1"/>
</dbReference>
<dbReference type="Proteomes" id="UP000671852">
    <property type="component" value="Chromosome"/>
</dbReference>
<feature type="coiled-coil region" evidence="3">
    <location>
        <begin position="13"/>
        <end position="47"/>
    </location>
</feature>